<proteinExistence type="predicted"/>
<feature type="region of interest" description="Disordered" evidence="2">
    <location>
        <begin position="1"/>
        <end position="39"/>
    </location>
</feature>
<evidence type="ECO:0000313" key="4">
    <source>
        <dbReference type="Proteomes" id="UP001168883"/>
    </source>
</evidence>
<evidence type="ECO:0000256" key="2">
    <source>
        <dbReference type="SAM" id="MobiDB-lite"/>
    </source>
</evidence>
<accession>A0ABT8V5K3</accession>
<evidence type="ECO:0008006" key="5">
    <source>
        <dbReference type="Google" id="ProtNLM"/>
    </source>
</evidence>
<dbReference type="RefSeq" id="WP_025844633.1">
    <property type="nucleotide sequence ID" value="NZ_JAUMKJ010000006.1"/>
</dbReference>
<name>A0ABT8V5K3_9BACL</name>
<reference evidence="3" key="1">
    <citation type="submission" date="2023-07" db="EMBL/GenBank/DDBJ databases">
        <authorList>
            <person name="Aktuganov G."/>
            <person name="Boyko T."/>
            <person name="Delegan Y."/>
            <person name="Galimzianova N."/>
            <person name="Gilvanova E."/>
            <person name="Korobov V."/>
            <person name="Kuzmina L."/>
            <person name="Melentiev A."/>
            <person name="Milman P."/>
            <person name="Ryabova A."/>
            <person name="Stupak E."/>
            <person name="Yasakov T."/>
            <person name="Zharikova N."/>
            <person name="Zhurenko E."/>
        </authorList>
    </citation>
    <scope>NUCLEOTIDE SEQUENCE</scope>
    <source>
        <strain evidence="3">IB-739</strain>
    </source>
</reference>
<keyword evidence="4" id="KW-1185">Reference proteome</keyword>
<keyword evidence="1" id="KW-0175">Coiled coil</keyword>
<feature type="region of interest" description="Disordered" evidence="2">
    <location>
        <begin position="100"/>
        <end position="131"/>
    </location>
</feature>
<dbReference type="EMBL" id="JAUMKJ010000006">
    <property type="protein sequence ID" value="MDO3676711.1"/>
    <property type="molecule type" value="Genomic_DNA"/>
</dbReference>
<protein>
    <recommendedName>
        <fullName evidence="5">Transposase</fullName>
    </recommendedName>
</protein>
<evidence type="ECO:0000256" key="1">
    <source>
        <dbReference type="SAM" id="Coils"/>
    </source>
</evidence>
<dbReference type="Proteomes" id="UP001168883">
    <property type="component" value="Unassembled WGS sequence"/>
</dbReference>
<evidence type="ECO:0000313" key="3">
    <source>
        <dbReference type="EMBL" id="MDO3676711.1"/>
    </source>
</evidence>
<gene>
    <name evidence="3" type="ORF">Q3C12_06820</name>
</gene>
<feature type="compositionally biased region" description="Basic residues" evidence="2">
    <location>
        <begin position="122"/>
        <end position="131"/>
    </location>
</feature>
<feature type="coiled-coil region" evidence="1">
    <location>
        <begin position="43"/>
        <end position="70"/>
    </location>
</feature>
<organism evidence="3 4">
    <name type="scientific">Paenibacillus ehimensis</name>
    <dbReference type="NCBI Taxonomy" id="79264"/>
    <lineage>
        <taxon>Bacteria</taxon>
        <taxon>Bacillati</taxon>
        <taxon>Bacillota</taxon>
        <taxon>Bacilli</taxon>
        <taxon>Bacillales</taxon>
        <taxon>Paenibacillaceae</taxon>
        <taxon>Paenibacillus</taxon>
    </lineage>
</organism>
<comment type="caution">
    <text evidence="3">The sequence shown here is derived from an EMBL/GenBank/DDBJ whole genome shotgun (WGS) entry which is preliminary data.</text>
</comment>
<sequence length="131" mass="14350">MTGKDLKSLLSPQELEALTHSPQGNGSGIDGRAEPESVMEPELERLRLETARLDLTVARLIERVEQLELRLESRFANETGSREGGVPEAFAAGEWNGREAAAAKAVTGPPAPEEPTLSRVRTYGRKKRDRS</sequence>